<dbReference type="Proteomes" id="UP000559256">
    <property type="component" value="Unassembled WGS sequence"/>
</dbReference>
<comment type="caution">
    <text evidence="1">The sequence shown here is derived from an EMBL/GenBank/DDBJ whole genome shotgun (WGS) entry which is preliminary data.</text>
</comment>
<dbReference type="EMBL" id="JAACJM010000002">
    <property type="protein sequence ID" value="KAF5374298.1"/>
    <property type="molecule type" value="Genomic_DNA"/>
</dbReference>
<keyword evidence="2" id="KW-1185">Reference proteome</keyword>
<proteinExistence type="predicted"/>
<sequence length="218" mass="24853">MDILSSIANIIRLQICAEGNSIFILHNISYDTYIFPRLQALTITFHPLERYANTFFRLIQRHPHLKIFLVAFHTSEHRRHPPPTFSDPIILPELQVCRGPLKVLKHILPKASSLSSLSLDLIELAGFHLDMVERHLAPLSQFSMIRERLHSTPPFRFHLVLQAFDIVVIDATFRSLPNDTINLAIQCGYVNNPARRVGVFLFRVIGAAANHDSFPTCT</sequence>
<evidence type="ECO:0000313" key="2">
    <source>
        <dbReference type="Proteomes" id="UP000559256"/>
    </source>
</evidence>
<dbReference type="OrthoDB" id="3105556at2759"/>
<gene>
    <name evidence="1" type="ORF">D9758_004588</name>
</gene>
<accession>A0A8H5H036</accession>
<dbReference type="AlphaFoldDB" id="A0A8H5H036"/>
<protein>
    <submittedName>
        <fullName evidence="1">Uncharacterized protein</fullName>
    </submittedName>
</protein>
<reference evidence="1 2" key="1">
    <citation type="journal article" date="2020" name="ISME J.">
        <title>Uncovering the hidden diversity of litter-decomposition mechanisms in mushroom-forming fungi.</title>
        <authorList>
            <person name="Floudas D."/>
            <person name="Bentzer J."/>
            <person name="Ahren D."/>
            <person name="Johansson T."/>
            <person name="Persson P."/>
            <person name="Tunlid A."/>
        </authorList>
    </citation>
    <scope>NUCLEOTIDE SEQUENCE [LARGE SCALE GENOMIC DNA]</scope>
    <source>
        <strain evidence="1 2">CBS 291.85</strain>
    </source>
</reference>
<organism evidence="1 2">
    <name type="scientific">Tetrapyrgos nigripes</name>
    <dbReference type="NCBI Taxonomy" id="182062"/>
    <lineage>
        <taxon>Eukaryota</taxon>
        <taxon>Fungi</taxon>
        <taxon>Dikarya</taxon>
        <taxon>Basidiomycota</taxon>
        <taxon>Agaricomycotina</taxon>
        <taxon>Agaricomycetes</taxon>
        <taxon>Agaricomycetidae</taxon>
        <taxon>Agaricales</taxon>
        <taxon>Marasmiineae</taxon>
        <taxon>Marasmiaceae</taxon>
        <taxon>Tetrapyrgos</taxon>
    </lineage>
</organism>
<name>A0A8H5H036_9AGAR</name>
<evidence type="ECO:0000313" key="1">
    <source>
        <dbReference type="EMBL" id="KAF5374298.1"/>
    </source>
</evidence>